<gene>
    <name evidence="1" type="ORF">EVAR_32322_1</name>
</gene>
<organism evidence="1 2">
    <name type="scientific">Eumeta variegata</name>
    <name type="common">Bagworm moth</name>
    <name type="synonym">Eumeta japonica</name>
    <dbReference type="NCBI Taxonomy" id="151549"/>
    <lineage>
        <taxon>Eukaryota</taxon>
        <taxon>Metazoa</taxon>
        <taxon>Ecdysozoa</taxon>
        <taxon>Arthropoda</taxon>
        <taxon>Hexapoda</taxon>
        <taxon>Insecta</taxon>
        <taxon>Pterygota</taxon>
        <taxon>Neoptera</taxon>
        <taxon>Endopterygota</taxon>
        <taxon>Lepidoptera</taxon>
        <taxon>Glossata</taxon>
        <taxon>Ditrysia</taxon>
        <taxon>Tineoidea</taxon>
        <taxon>Psychidae</taxon>
        <taxon>Oiketicinae</taxon>
        <taxon>Eumeta</taxon>
    </lineage>
</organism>
<name>A0A4C1Z7Z7_EUMVA</name>
<evidence type="ECO:0000313" key="2">
    <source>
        <dbReference type="Proteomes" id="UP000299102"/>
    </source>
</evidence>
<dbReference type="AlphaFoldDB" id="A0A4C1Z7Z7"/>
<reference evidence="1 2" key="1">
    <citation type="journal article" date="2019" name="Commun. Biol.">
        <title>The bagworm genome reveals a unique fibroin gene that provides high tensile strength.</title>
        <authorList>
            <person name="Kono N."/>
            <person name="Nakamura H."/>
            <person name="Ohtoshi R."/>
            <person name="Tomita M."/>
            <person name="Numata K."/>
            <person name="Arakawa K."/>
        </authorList>
    </citation>
    <scope>NUCLEOTIDE SEQUENCE [LARGE SCALE GENOMIC DNA]</scope>
</reference>
<keyword evidence="2" id="KW-1185">Reference proteome</keyword>
<accession>A0A4C1Z7Z7</accession>
<evidence type="ECO:0000313" key="1">
    <source>
        <dbReference type="EMBL" id="GBP84696.1"/>
    </source>
</evidence>
<proteinExistence type="predicted"/>
<dbReference type="Proteomes" id="UP000299102">
    <property type="component" value="Unassembled WGS sequence"/>
</dbReference>
<comment type="caution">
    <text evidence="1">The sequence shown here is derived from an EMBL/GenBank/DDBJ whole genome shotgun (WGS) entry which is preliminary data.</text>
</comment>
<dbReference type="EMBL" id="BGZK01001694">
    <property type="protein sequence ID" value="GBP84696.1"/>
    <property type="molecule type" value="Genomic_DNA"/>
</dbReference>
<sequence>MVCQWVSRIGFETINQHFNEHPVAGCSSGGAGVQAHCNNYSLTNDSPRRRALAPRDASSADSLIQDNCMVFVQVFMSCLYNTDRLVHKTARIPQFDIDLAAECSRQVRRIRSARLFGRVATVNP</sequence>
<protein>
    <submittedName>
        <fullName evidence="1">Uncharacterized protein</fullName>
    </submittedName>
</protein>